<organism evidence="1 2">
    <name type="scientific">Hymenobacter humi</name>
    <dbReference type="NCBI Taxonomy" id="1411620"/>
    <lineage>
        <taxon>Bacteria</taxon>
        <taxon>Pseudomonadati</taxon>
        <taxon>Bacteroidota</taxon>
        <taxon>Cytophagia</taxon>
        <taxon>Cytophagales</taxon>
        <taxon>Hymenobacteraceae</taxon>
        <taxon>Hymenobacter</taxon>
    </lineage>
</organism>
<name>A0ABW2UAI5_9BACT</name>
<evidence type="ECO:0000313" key="2">
    <source>
        <dbReference type="Proteomes" id="UP001596513"/>
    </source>
</evidence>
<proteinExistence type="predicted"/>
<sequence>MPVDYSKYHPDWPAISHQIRVERAGNRCEWCKAPNGENVARGQGHNANTYMLMDGQVFNATTGEPQGMARGSEYNVRKVVKIIITVAHLDHDEENHHAPLERLAALCQRCHLNYDRRDNIRRRFHKGQFALDL</sequence>
<accession>A0ABW2UAI5</accession>
<dbReference type="RefSeq" id="WP_380204827.1">
    <property type="nucleotide sequence ID" value="NZ_JBHTEK010000001.1"/>
</dbReference>
<reference evidence="2" key="1">
    <citation type="journal article" date="2019" name="Int. J. Syst. Evol. Microbiol.">
        <title>The Global Catalogue of Microorganisms (GCM) 10K type strain sequencing project: providing services to taxonomists for standard genome sequencing and annotation.</title>
        <authorList>
            <consortium name="The Broad Institute Genomics Platform"/>
            <consortium name="The Broad Institute Genome Sequencing Center for Infectious Disease"/>
            <person name="Wu L."/>
            <person name="Ma J."/>
        </authorList>
    </citation>
    <scope>NUCLEOTIDE SEQUENCE [LARGE SCALE GENOMIC DNA]</scope>
    <source>
        <strain evidence="2">JCM 19635</strain>
    </source>
</reference>
<evidence type="ECO:0008006" key="3">
    <source>
        <dbReference type="Google" id="ProtNLM"/>
    </source>
</evidence>
<dbReference type="EMBL" id="JBHTEK010000001">
    <property type="protein sequence ID" value="MFC7669318.1"/>
    <property type="molecule type" value="Genomic_DNA"/>
</dbReference>
<keyword evidence="2" id="KW-1185">Reference proteome</keyword>
<gene>
    <name evidence="1" type="ORF">ACFQT0_19620</name>
</gene>
<protein>
    <recommendedName>
        <fullName evidence="3">HNH endonuclease</fullName>
    </recommendedName>
</protein>
<evidence type="ECO:0000313" key="1">
    <source>
        <dbReference type="EMBL" id="MFC7669318.1"/>
    </source>
</evidence>
<comment type="caution">
    <text evidence="1">The sequence shown here is derived from an EMBL/GenBank/DDBJ whole genome shotgun (WGS) entry which is preliminary data.</text>
</comment>
<dbReference type="Proteomes" id="UP001596513">
    <property type="component" value="Unassembled WGS sequence"/>
</dbReference>